<accession>A0A5C8NXB8</accession>
<name>A0A5C8NXB8_9BACI</name>
<comment type="caution">
    <text evidence="2">The sequence shown here is derived from an EMBL/GenBank/DDBJ whole genome shotgun (WGS) entry which is preliminary data.</text>
</comment>
<keyword evidence="1" id="KW-0472">Membrane</keyword>
<feature type="transmembrane region" description="Helical" evidence="1">
    <location>
        <begin position="52"/>
        <end position="73"/>
    </location>
</feature>
<proteinExistence type="predicted"/>
<feature type="transmembrane region" description="Helical" evidence="1">
    <location>
        <begin position="94"/>
        <end position="113"/>
    </location>
</feature>
<dbReference type="Proteomes" id="UP000321574">
    <property type="component" value="Unassembled WGS sequence"/>
</dbReference>
<dbReference type="OrthoDB" id="2429113at2"/>
<evidence type="ECO:0000313" key="3">
    <source>
        <dbReference type="Proteomes" id="UP000321574"/>
    </source>
</evidence>
<dbReference type="EMBL" id="VDUW01000003">
    <property type="protein sequence ID" value="TXL65740.1"/>
    <property type="molecule type" value="Genomic_DNA"/>
</dbReference>
<gene>
    <name evidence="2" type="ORF">FHP05_06360</name>
</gene>
<protein>
    <submittedName>
        <fullName evidence="2">DUF3278 domain-containing protein</fullName>
    </submittedName>
</protein>
<keyword evidence="1" id="KW-1133">Transmembrane helix</keyword>
<dbReference type="AlphaFoldDB" id="A0A5C8NXB8"/>
<evidence type="ECO:0000256" key="1">
    <source>
        <dbReference type="SAM" id="Phobius"/>
    </source>
</evidence>
<keyword evidence="1" id="KW-0812">Transmembrane</keyword>
<reference evidence="2 3" key="1">
    <citation type="submission" date="2019-06" db="EMBL/GenBank/DDBJ databases">
        <title>Cerasibacillus sp. nov., isolated from maize field.</title>
        <authorList>
            <person name="Lin S.-Y."/>
            <person name="Tsai C.-F."/>
            <person name="Young C.-C."/>
        </authorList>
    </citation>
    <scope>NUCLEOTIDE SEQUENCE [LARGE SCALE GENOMIC DNA]</scope>
    <source>
        <strain evidence="2 3">CC-CFT480</strain>
    </source>
</reference>
<dbReference type="RefSeq" id="WP_147666410.1">
    <property type="nucleotide sequence ID" value="NZ_VDUW01000003.1"/>
</dbReference>
<keyword evidence="3" id="KW-1185">Reference proteome</keyword>
<feature type="transmembrane region" description="Helical" evidence="1">
    <location>
        <begin position="125"/>
        <end position="144"/>
    </location>
</feature>
<sequence length="157" mass="18085">MKSFLNVFLPDDEYKRTRILYFMAEGTFISVTLLILFAFINNTWLQLEIGDFSFFAFIIAISNVLYIFIRYILSGIEYSDVVTEKRYKREVRSIGRNGLIFGATFLLVLGISSGIPSNLEEILDIVGPAILGTIFYFLISYISLKRSYKKNKDLLDD</sequence>
<feature type="transmembrane region" description="Helical" evidence="1">
    <location>
        <begin position="20"/>
        <end position="40"/>
    </location>
</feature>
<evidence type="ECO:0000313" key="2">
    <source>
        <dbReference type="EMBL" id="TXL65740.1"/>
    </source>
</evidence>
<organism evidence="2 3">
    <name type="scientific">Cerasibacillus terrae</name>
    <dbReference type="NCBI Taxonomy" id="2498845"/>
    <lineage>
        <taxon>Bacteria</taxon>
        <taxon>Bacillati</taxon>
        <taxon>Bacillota</taxon>
        <taxon>Bacilli</taxon>
        <taxon>Bacillales</taxon>
        <taxon>Bacillaceae</taxon>
        <taxon>Cerasibacillus</taxon>
    </lineage>
</organism>